<sequence length="66" mass="7190">MALAHDGEARIYRHRRLKKGTRTATAYPRRLPEIRGRRAFVSRAADAVGSESGALDPEDGAGAREA</sequence>
<dbReference type="Proteomes" id="UP001153332">
    <property type="component" value="Unassembled WGS sequence"/>
</dbReference>
<reference evidence="1" key="1">
    <citation type="submission" date="2022-12" db="EMBL/GenBank/DDBJ databases">
        <title>Genome Sequence of Lasiodiplodia mahajangana.</title>
        <authorList>
            <person name="Buettner E."/>
        </authorList>
    </citation>
    <scope>NUCLEOTIDE SEQUENCE</scope>
    <source>
        <strain evidence="1">VT137</strain>
    </source>
</reference>
<dbReference type="EMBL" id="JAPUUL010003524">
    <property type="protein sequence ID" value="KAJ8122591.1"/>
    <property type="molecule type" value="Genomic_DNA"/>
</dbReference>
<organism evidence="1 2">
    <name type="scientific">Lasiodiplodia mahajangana</name>
    <dbReference type="NCBI Taxonomy" id="1108764"/>
    <lineage>
        <taxon>Eukaryota</taxon>
        <taxon>Fungi</taxon>
        <taxon>Dikarya</taxon>
        <taxon>Ascomycota</taxon>
        <taxon>Pezizomycotina</taxon>
        <taxon>Dothideomycetes</taxon>
        <taxon>Dothideomycetes incertae sedis</taxon>
        <taxon>Botryosphaeriales</taxon>
        <taxon>Botryosphaeriaceae</taxon>
        <taxon>Lasiodiplodia</taxon>
    </lineage>
</organism>
<proteinExistence type="predicted"/>
<name>A0ACC2J570_9PEZI</name>
<accession>A0ACC2J570</accession>
<keyword evidence="2" id="KW-1185">Reference proteome</keyword>
<comment type="caution">
    <text evidence="1">The sequence shown here is derived from an EMBL/GenBank/DDBJ whole genome shotgun (WGS) entry which is preliminary data.</text>
</comment>
<protein>
    <submittedName>
        <fullName evidence="1">Uncharacterized protein</fullName>
    </submittedName>
</protein>
<evidence type="ECO:0000313" key="2">
    <source>
        <dbReference type="Proteomes" id="UP001153332"/>
    </source>
</evidence>
<evidence type="ECO:0000313" key="1">
    <source>
        <dbReference type="EMBL" id="KAJ8122591.1"/>
    </source>
</evidence>
<gene>
    <name evidence="1" type="ORF">O1611_g9802</name>
</gene>